<dbReference type="RefSeq" id="WP_110989095.1">
    <property type="nucleotide sequence ID" value="NZ_CAWNWM010000041.1"/>
</dbReference>
<dbReference type="OrthoDB" id="6074739at2"/>
<dbReference type="AlphaFoldDB" id="A0A2W1J859"/>
<dbReference type="InterPro" id="IPR045474">
    <property type="entry name" value="GEVED"/>
</dbReference>
<organism evidence="4 5">
    <name type="scientific">Acaryochloris thomasi RCC1774</name>
    <dbReference type="NCBI Taxonomy" id="1764569"/>
    <lineage>
        <taxon>Bacteria</taxon>
        <taxon>Bacillati</taxon>
        <taxon>Cyanobacteriota</taxon>
        <taxon>Cyanophyceae</taxon>
        <taxon>Acaryochloridales</taxon>
        <taxon>Acaryochloridaceae</taxon>
        <taxon>Acaryochloris</taxon>
        <taxon>Acaryochloris thomasi</taxon>
    </lineage>
</organism>
<feature type="domain" description="GEVED" evidence="3">
    <location>
        <begin position="627"/>
        <end position="703"/>
    </location>
</feature>
<reference evidence="4 5" key="1">
    <citation type="journal article" date="2018" name="Sci. Rep.">
        <title>A novel species of the marine cyanobacterium Acaryochloris with a unique pigment content and lifestyle.</title>
        <authorList>
            <person name="Partensky F."/>
            <person name="Six C."/>
            <person name="Ratin M."/>
            <person name="Garczarek L."/>
            <person name="Vaulot D."/>
            <person name="Probert I."/>
            <person name="Calteau A."/>
            <person name="Gourvil P."/>
            <person name="Marie D."/>
            <person name="Grebert T."/>
            <person name="Bouchier C."/>
            <person name="Le Panse S."/>
            <person name="Gachenot M."/>
            <person name="Rodriguez F."/>
            <person name="Garrido J.L."/>
        </authorList>
    </citation>
    <scope>NUCLEOTIDE SEQUENCE [LARGE SCALE GENOMIC DNA]</scope>
    <source>
        <strain evidence="4 5">RCC1774</strain>
    </source>
</reference>
<evidence type="ECO:0000313" key="5">
    <source>
        <dbReference type="Proteomes" id="UP000248857"/>
    </source>
</evidence>
<feature type="compositionally biased region" description="Polar residues" evidence="1">
    <location>
        <begin position="582"/>
        <end position="595"/>
    </location>
</feature>
<sequence>MKSLFKQTLQNSKSIVGLDHNRYNLVHDRPQTNSRGRLASTLSSLGLGAIILLASAIPAWGEGSQQLGRGDQGLNVFLFEYNAANGFIQGTNRGIQVNVENPGDVINVSLCGWSLTDTTAIRVFRPSGAPLDYNNQVAAGSPGFFDSAVTAWRLAGSNAQTASQATLCNNQDNPDSAVGNLTTPVRFIASEAGTYEINLFNTSQGNGGGSNNVFTYFDITVTSSASVNPDPNADNGQIWATSWAFNAGNTFFAPGGYDADLYIRTPGGRPNTEFIWQLDLNNFAPQRHEIVANSIGLNPPNSRTSALGSSGASFAREFPIYLAPPNSSSAVLPVLPEPASPNLTNLRFFDNNSQDNSISPNSTTNVQDSGFFQFDLDVAGTYRIIIDTNDNRSFDNGDRVLFGSATAGANAVEWDGRGINAAVLPSGTYPAQVSIGLGEYHFVAFDAETSGGGTNNGLAIWDANGSNPRTPVLNHWDDSPIAGTRNLVGALSNTPAGRHTWGNFSSGGIGNTNFIDTWVFGNIQDQETQTIIADTDDNDFGDAPDTYGTDTDITVGGIPASHLISANLHLGTVAPDLEADGQPTSNADGDDNNGTAPDDEEGVNFIGNSTSYSATVRVTNTTGEDAYLAGWIDFNQDGTFQASEGVVATVADNDTTATLTWTNLSGLAAGDTYYARLRINDAPLTTSDFNGGGSNGEVEDYQVSDPNVLLVKRITAINNTQLTDVEDGGTSTDADNHPFWPANYLVGQIDAGTVQPGDDVEYTVYFLNTGSSAAEGVRFCDRIQPEEALKLAAYGGPDPDVQVRLGTSATLDLSAANDAADRTQFVAGGTTLPATCNLQGANANGTLIFDITGAANTGLPNLTLFPGSTGQGQPNNAYGFFRYTTTINQ</sequence>
<evidence type="ECO:0000256" key="1">
    <source>
        <dbReference type="SAM" id="MobiDB-lite"/>
    </source>
</evidence>
<feature type="region of interest" description="Disordered" evidence="1">
    <location>
        <begin position="575"/>
        <end position="606"/>
    </location>
</feature>
<name>A0A2W1J859_9CYAN</name>
<feature type="transmembrane region" description="Helical" evidence="2">
    <location>
        <begin position="38"/>
        <end position="60"/>
    </location>
</feature>
<comment type="caution">
    <text evidence="4">The sequence shown here is derived from an EMBL/GenBank/DDBJ whole genome shotgun (WGS) entry which is preliminary data.</text>
</comment>
<dbReference type="Proteomes" id="UP000248857">
    <property type="component" value="Unassembled WGS sequence"/>
</dbReference>
<evidence type="ECO:0000256" key="2">
    <source>
        <dbReference type="SAM" id="Phobius"/>
    </source>
</evidence>
<evidence type="ECO:0000259" key="3">
    <source>
        <dbReference type="Pfam" id="PF20009"/>
    </source>
</evidence>
<keyword evidence="5" id="KW-1185">Reference proteome</keyword>
<keyword evidence="2" id="KW-1133">Transmembrane helix</keyword>
<protein>
    <recommendedName>
        <fullName evidence="3">GEVED domain-containing protein</fullName>
    </recommendedName>
</protein>
<proteinExistence type="predicted"/>
<dbReference type="EMBL" id="PQWO01000041">
    <property type="protein sequence ID" value="PZD70358.1"/>
    <property type="molecule type" value="Genomic_DNA"/>
</dbReference>
<gene>
    <name evidence="4" type="ORF">C1752_13893</name>
</gene>
<keyword evidence="2" id="KW-0472">Membrane</keyword>
<evidence type="ECO:0000313" key="4">
    <source>
        <dbReference type="EMBL" id="PZD70358.1"/>
    </source>
</evidence>
<accession>A0A2W1J859</accession>
<keyword evidence="2" id="KW-0812">Transmembrane</keyword>
<dbReference type="Pfam" id="PF20009">
    <property type="entry name" value="GEVED"/>
    <property type="match status" value="1"/>
</dbReference>